<reference evidence="1 2" key="1">
    <citation type="journal article" date="2016" name="Mol. Biol. Evol.">
        <title>Comparative Genomics of Early-Diverging Mushroom-Forming Fungi Provides Insights into the Origins of Lignocellulose Decay Capabilities.</title>
        <authorList>
            <person name="Nagy L.G."/>
            <person name="Riley R."/>
            <person name="Tritt A."/>
            <person name="Adam C."/>
            <person name="Daum C."/>
            <person name="Floudas D."/>
            <person name="Sun H."/>
            <person name="Yadav J.S."/>
            <person name="Pangilinan J."/>
            <person name="Larsson K.H."/>
            <person name="Matsuura K."/>
            <person name="Barry K."/>
            <person name="Labutti K."/>
            <person name="Kuo R."/>
            <person name="Ohm R.A."/>
            <person name="Bhattacharya S.S."/>
            <person name="Shirouzu T."/>
            <person name="Yoshinaga Y."/>
            <person name="Martin F.M."/>
            <person name="Grigoriev I.V."/>
            <person name="Hibbett D.S."/>
        </authorList>
    </citation>
    <scope>NUCLEOTIDE SEQUENCE [LARGE SCALE GENOMIC DNA]</scope>
    <source>
        <strain evidence="1 2">HHB12029</strain>
    </source>
</reference>
<gene>
    <name evidence="1" type="ORF">EXIGLDRAFT_759224</name>
</gene>
<keyword evidence="2" id="KW-1185">Reference proteome</keyword>
<dbReference type="InParanoid" id="A0A165QBC2"/>
<dbReference type="Proteomes" id="UP000077266">
    <property type="component" value="Unassembled WGS sequence"/>
</dbReference>
<protein>
    <submittedName>
        <fullName evidence="1">Uncharacterized protein</fullName>
    </submittedName>
</protein>
<proteinExistence type="predicted"/>
<name>A0A165QBC2_EXIGL</name>
<evidence type="ECO:0000313" key="2">
    <source>
        <dbReference type="Proteomes" id="UP000077266"/>
    </source>
</evidence>
<dbReference type="EMBL" id="KV425884">
    <property type="protein sequence ID" value="KZW03359.1"/>
    <property type="molecule type" value="Genomic_DNA"/>
</dbReference>
<organism evidence="1 2">
    <name type="scientific">Exidia glandulosa HHB12029</name>
    <dbReference type="NCBI Taxonomy" id="1314781"/>
    <lineage>
        <taxon>Eukaryota</taxon>
        <taxon>Fungi</taxon>
        <taxon>Dikarya</taxon>
        <taxon>Basidiomycota</taxon>
        <taxon>Agaricomycotina</taxon>
        <taxon>Agaricomycetes</taxon>
        <taxon>Auriculariales</taxon>
        <taxon>Exidiaceae</taxon>
        <taxon>Exidia</taxon>
    </lineage>
</organism>
<dbReference type="AlphaFoldDB" id="A0A165QBC2"/>
<evidence type="ECO:0000313" key="1">
    <source>
        <dbReference type="EMBL" id="KZW03359.1"/>
    </source>
</evidence>
<accession>A0A165QBC2</accession>
<sequence length="292" mass="33099">MKHSESSAPGASLPVELVDEIFDIFAWDHATTAKHALATAALTSKTIHHRIRPVLYHTVCITVANFRALARTCRERLERNPFSLTRQLIIQTNALYVIESRAGIFDKFAGITSICAVPYEVELWLMTESAHRLTVAALFVAQGTGFWGNGLPWRWNPTNLTHLALYVEPVPRLDPALELRDIYPKLTHVMLDLTRPHTTIGWHLEIAERYLLLPTMQRVLLVISTATPVDRRRVDMPALELLDLVPHRLVDKRLCYVDVAAPEDPFDPTRTFDLSLWERGSPLSERFEPAAA</sequence>